<feature type="transmembrane region" description="Helical" evidence="1">
    <location>
        <begin position="531"/>
        <end position="552"/>
    </location>
</feature>
<reference evidence="2 3" key="1">
    <citation type="submission" date="2024-06" db="EMBL/GenBank/DDBJ databases">
        <title>The Natural Products Discovery Center: Release of the First 8490 Sequenced Strains for Exploring Actinobacteria Biosynthetic Diversity.</title>
        <authorList>
            <person name="Kalkreuter E."/>
            <person name="Kautsar S.A."/>
            <person name="Yang D."/>
            <person name="Bader C.D."/>
            <person name="Teijaro C.N."/>
            <person name="Fluegel L."/>
            <person name="Davis C.M."/>
            <person name="Simpson J.R."/>
            <person name="Lauterbach L."/>
            <person name="Steele A.D."/>
            <person name="Gui C."/>
            <person name="Meng S."/>
            <person name="Li G."/>
            <person name="Viehrig K."/>
            <person name="Ye F."/>
            <person name="Su P."/>
            <person name="Kiefer A.F."/>
            <person name="Nichols A."/>
            <person name="Cepeda A.J."/>
            <person name="Yan W."/>
            <person name="Fan B."/>
            <person name="Jiang Y."/>
            <person name="Adhikari A."/>
            <person name="Zheng C.-J."/>
            <person name="Schuster L."/>
            <person name="Cowan T.M."/>
            <person name="Smanski M.J."/>
            <person name="Chevrette M.G."/>
            <person name="De Carvalho L.P.S."/>
            <person name="Shen B."/>
        </authorList>
    </citation>
    <scope>NUCLEOTIDE SEQUENCE [LARGE SCALE GENOMIC DNA]</scope>
    <source>
        <strain evidence="2 3">NPDC000837</strain>
    </source>
</reference>
<evidence type="ECO:0000313" key="2">
    <source>
        <dbReference type="EMBL" id="MER6616263.1"/>
    </source>
</evidence>
<keyword evidence="1" id="KW-0472">Membrane</keyword>
<dbReference type="RefSeq" id="WP_351977639.1">
    <property type="nucleotide sequence ID" value="NZ_JBEPBX010000023.1"/>
</dbReference>
<keyword evidence="1" id="KW-0812">Transmembrane</keyword>
<protein>
    <submittedName>
        <fullName evidence="2">Uncharacterized protein</fullName>
    </submittedName>
</protein>
<gene>
    <name evidence="2" type="ORF">ABT276_23410</name>
</gene>
<feature type="transmembrane region" description="Helical" evidence="1">
    <location>
        <begin position="181"/>
        <end position="204"/>
    </location>
</feature>
<keyword evidence="3" id="KW-1185">Reference proteome</keyword>
<keyword evidence="1" id="KW-1133">Transmembrane helix</keyword>
<accession>A0ABV1UZN5</accession>
<name>A0ABV1UZN5_9ACTN</name>
<comment type="caution">
    <text evidence="2">The sequence shown here is derived from an EMBL/GenBank/DDBJ whole genome shotgun (WGS) entry which is preliminary data.</text>
</comment>
<dbReference type="EMBL" id="JBEPBX010000023">
    <property type="protein sequence ID" value="MER6616263.1"/>
    <property type="molecule type" value="Genomic_DNA"/>
</dbReference>
<proteinExistence type="predicted"/>
<feature type="transmembrane region" description="Helical" evidence="1">
    <location>
        <begin position="151"/>
        <end position="169"/>
    </location>
</feature>
<feature type="transmembrane region" description="Helical" evidence="1">
    <location>
        <begin position="558"/>
        <end position="579"/>
    </location>
</feature>
<organism evidence="2 3">
    <name type="scientific">Streptomyces xantholiticus</name>
    <dbReference type="NCBI Taxonomy" id="68285"/>
    <lineage>
        <taxon>Bacteria</taxon>
        <taxon>Bacillati</taxon>
        <taxon>Actinomycetota</taxon>
        <taxon>Actinomycetes</taxon>
        <taxon>Kitasatosporales</taxon>
        <taxon>Streptomycetaceae</taxon>
        <taxon>Streptomyces</taxon>
    </lineage>
</organism>
<sequence>MTEGLQAGRLEVTVVAALDGFARELRTKVEAAAEGLTAQVQVAVDDSGLRKRLEKAVKKASRGVSARVKVKVDVDSDRLQAALDEVERLASRANVTVPVRTDDTDGGQQSGGLRARIRSLLQGAQGEADRAPVRVPVDIKLPGRGRGRMRGLLLASIVALAQPAVAWIGQVGAGLTALASAAAPAVGIIGTLPGLLAGAATAAIGAKVAFGGFSEALKQTMKAQAQLAAGGKLTEAQQQALDASMKNLSKSAQVTTKSITGVSGSWTKMRKNVQEQLFSKIADQVKPLSNAVLPRFEAALGSSASQVGALLRSMSKGAQTKSFAQDFNQVATTSNKVTGSLTSGLKDIGHAIGDFLVSSGPAVERISALTEGWAEWLRAATESNRADGSIDRFLQRSIDKSKQLLRTTVDLGHGLAGMGRAASESGNSLLKGLEFQMKYFNAWANSTQGQRRMKAFFDQSLPVYRETIGLLGDLGKGLAKMATDKGLVQLVRQIRYELMPAVGSFLDQLGRAVGPELISLLASLAGIFESLATAGLGLAVVVKAFASLAVAINSAFQAVPALGTALGTLLGVLLAMRVLRGVSTMVTGLGTAIAGSTTVLAGAPGRIQAATGAWQRAGGVYQRVSQQAGGLTGAVRGSVAATRTMSRGLTGVLSMVGGPLGLALGVGAIALMAFADRQQDAAQAAAEHRAQIESLADALRQSNGAIDDTVVAQARKLAIESDWGRAADKAGVSTKELTRAILGQGTNLVALETRLRATAKASEYYKTQGKSTVLTMTEEGIAALAAADAIKEHGTSLEDARKELEDTGQLQDAFARKGVTAYDRVRDAVQRLAESTGDAESRTSALKSLIEALSGKTRSYAEATKNLNARLIEMKEFAKENADAGKGKNLVKDGMLDTSTQLGQDLYRLSSGLADDALSKVQAAFDKAANAGRPLVDQLAAARGEAVAGRAALIDWLRSMNVSAEDAERIADQMGLIPDTIVTGLKLEGQDAVAVALAGIMAEFVKLGEPKSVTVNMLDEGARQKLTDLGFKLKDLPDGRVEVTAATETARSDLTSFIDTANKMPANKTVAIQALTFQALADMKVVRDNVAKFKDKPFKMKALTEEAKTALTNLGYKIETVPGAKGAKELKITAPPGTVSSNVSTIQGIINGISGRNVGVGVFLKSTSWDTDANGIPDAIQARANGAVVDYFANGGITDAIGRRIQKFANGGIRRETHVAQIAPAGSYRIWGERETGGEGYVPLAQSKRARSKAIVEEIVRRFGGAVAWYANGGITDALGGALALHNSNRSTAAPAPRATVPQGNTALVGGDLNLTMTGKPMSPSEALNDAMFELRRIRRGGAHASG</sequence>
<evidence type="ECO:0000256" key="1">
    <source>
        <dbReference type="SAM" id="Phobius"/>
    </source>
</evidence>
<feature type="transmembrane region" description="Helical" evidence="1">
    <location>
        <begin position="652"/>
        <end position="675"/>
    </location>
</feature>
<evidence type="ECO:0000313" key="3">
    <source>
        <dbReference type="Proteomes" id="UP001445472"/>
    </source>
</evidence>
<dbReference type="Proteomes" id="UP001445472">
    <property type="component" value="Unassembled WGS sequence"/>
</dbReference>